<dbReference type="PANTHER" id="PTHR43179:SF12">
    <property type="entry name" value="GALACTOFURANOSYLTRANSFERASE GLFT2"/>
    <property type="match status" value="1"/>
</dbReference>
<keyword evidence="3" id="KW-0808">Transferase</keyword>
<feature type="domain" description="Glycosyltransferase 2-like" evidence="4">
    <location>
        <begin position="72"/>
        <end position="122"/>
    </location>
</feature>
<organism evidence="5 6">
    <name type="scientific">Dyadobacter sandarakinus</name>
    <dbReference type="NCBI Taxonomy" id="2747268"/>
    <lineage>
        <taxon>Bacteria</taxon>
        <taxon>Pseudomonadati</taxon>
        <taxon>Bacteroidota</taxon>
        <taxon>Cytophagia</taxon>
        <taxon>Cytophagales</taxon>
        <taxon>Spirosomataceae</taxon>
        <taxon>Dyadobacter</taxon>
    </lineage>
</organism>
<dbReference type="Gene3D" id="3.90.550.10">
    <property type="entry name" value="Spore Coat Polysaccharide Biosynthesis Protein SpsA, Chain A"/>
    <property type="match status" value="1"/>
</dbReference>
<protein>
    <submittedName>
        <fullName evidence="5">Glycosyltransferase</fullName>
    </submittedName>
</protein>
<sequence length="256" mass="29795">MVPENAQSPVEIDIIMLSYASSNALKKITEDAVRSLQASENPAEVKFNIVVLESNKSLKPYRYPGTTTLYPWQQFGYHRYMNIGIRKTSAPYVCICNNDLIFHPGWASEILKAFRSDPELVSVSPACSVHHPEHGIALNSGLHYGYEVRKELIGWCLLFKRSILKTTGRLDPAFKFWYADNDYSNTLQKFGLKHALVTSSIVDHLESRTLNTKNVKERLELTSRERFYYEYKWEGRSYFSYLNRLRKFYTELKKIR</sequence>
<dbReference type="InterPro" id="IPR001173">
    <property type="entry name" value="Glyco_trans_2-like"/>
</dbReference>
<accession>A0ABX7I4K8</accession>
<evidence type="ECO:0000259" key="4">
    <source>
        <dbReference type="Pfam" id="PF00535"/>
    </source>
</evidence>
<dbReference type="Proteomes" id="UP000612680">
    <property type="component" value="Chromosome"/>
</dbReference>
<comment type="similarity">
    <text evidence="1">Belongs to the glycosyltransferase 2 family.</text>
</comment>
<dbReference type="EMBL" id="CP056775">
    <property type="protein sequence ID" value="QRR00502.1"/>
    <property type="molecule type" value="Genomic_DNA"/>
</dbReference>
<dbReference type="PANTHER" id="PTHR43179">
    <property type="entry name" value="RHAMNOSYLTRANSFERASE WBBL"/>
    <property type="match status" value="1"/>
</dbReference>
<evidence type="ECO:0000313" key="5">
    <source>
        <dbReference type="EMBL" id="QRR00502.1"/>
    </source>
</evidence>
<reference evidence="5 6" key="1">
    <citation type="submission" date="2020-06" db="EMBL/GenBank/DDBJ databases">
        <title>Dyadobacter sandarakinus sp. nov., isolated from the soil of the Arctic Yellow River Station.</title>
        <authorList>
            <person name="Zhang Y."/>
            <person name="Peng F."/>
        </authorList>
    </citation>
    <scope>NUCLEOTIDE SEQUENCE [LARGE SCALE GENOMIC DNA]</scope>
    <source>
        <strain evidence="5 6">Q3-56</strain>
    </source>
</reference>
<evidence type="ECO:0000256" key="2">
    <source>
        <dbReference type="ARBA" id="ARBA00022676"/>
    </source>
</evidence>
<dbReference type="RefSeq" id="WP_204661623.1">
    <property type="nucleotide sequence ID" value="NZ_CP056775.1"/>
</dbReference>
<name>A0ABX7I4K8_9BACT</name>
<dbReference type="Pfam" id="PF00535">
    <property type="entry name" value="Glycos_transf_2"/>
    <property type="match status" value="1"/>
</dbReference>
<evidence type="ECO:0000313" key="6">
    <source>
        <dbReference type="Proteomes" id="UP000612680"/>
    </source>
</evidence>
<dbReference type="InterPro" id="IPR029044">
    <property type="entry name" value="Nucleotide-diphossugar_trans"/>
</dbReference>
<keyword evidence="6" id="KW-1185">Reference proteome</keyword>
<evidence type="ECO:0000256" key="1">
    <source>
        <dbReference type="ARBA" id="ARBA00006739"/>
    </source>
</evidence>
<dbReference type="SUPFAM" id="SSF53448">
    <property type="entry name" value="Nucleotide-diphospho-sugar transferases"/>
    <property type="match status" value="1"/>
</dbReference>
<gene>
    <name evidence="5" type="ORF">HWI92_06060</name>
</gene>
<evidence type="ECO:0000256" key="3">
    <source>
        <dbReference type="ARBA" id="ARBA00022679"/>
    </source>
</evidence>
<proteinExistence type="inferred from homology"/>
<keyword evidence="2" id="KW-0328">Glycosyltransferase</keyword>